<accession>A0A4R5BFR2</accession>
<dbReference type="AlphaFoldDB" id="A0A4R5BFR2"/>
<protein>
    <submittedName>
        <fullName evidence="1">DUF2867 domain-containing protein</fullName>
    </submittedName>
</protein>
<dbReference type="EMBL" id="SMKU01000109">
    <property type="protein sequence ID" value="TDD83726.1"/>
    <property type="molecule type" value="Genomic_DNA"/>
</dbReference>
<gene>
    <name evidence="1" type="ORF">E1298_20915</name>
</gene>
<evidence type="ECO:0000313" key="1">
    <source>
        <dbReference type="EMBL" id="TDD83726.1"/>
    </source>
</evidence>
<dbReference type="Proteomes" id="UP000294513">
    <property type="component" value="Unassembled WGS sequence"/>
</dbReference>
<evidence type="ECO:0000313" key="2">
    <source>
        <dbReference type="Proteomes" id="UP000294513"/>
    </source>
</evidence>
<reference evidence="1 2" key="1">
    <citation type="submission" date="2019-03" db="EMBL/GenBank/DDBJ databases">
        <title>Draft genome sequences of novel Actinobacteria.</title>
        <authorList>
            <person name="Sahin N."/>
            <person name="Ay H."/>
            <person name="Saygin H."/>
        </authorList>
    </citation>
    <scope>NUCLEOTIDE SEQUENCE [LARGE SCALE GENOMIC DNA]</scope>
    <source>
        <strain evidence="1 2">H3C3</strain>
    </source>
</reference>
<sequence>MPHDTRTWLDRVLPDPHFRSRYTRRIDADPRTVWDAMMDLTAGDLPVSRTLMRLRSAGRTRLDGPLIKTFPTPTLITDEGTELVKGKIAKFWRVRPELAPVEPGDPGAFTAFARPGWAKVALSLRVDPDGDGSVLSFETRVRGTDAFARRVFAPYWALIRLGGAGFIRLEILGSIARRAERTPRTRV</sequence>
<organism evidence="1 2">
    <name type="scientific">Actinomadura rubrisoli</name>
    <dbReference type="NCBI Taxonomy" id="2530368"/>
    <lineage>
        <taxon>Bacteria</taxon>
        <taxon>Bacillati</taxon>
        <taxon>Actinomycetota</taxon>
        <taxon>Actinomycetes</taxon>
        <taxon>Streptosporangiales</taxon>
        <taxon>Thermomonosporaceae</taxon>
        <taxon>Actinomadura</taxon>
    </lineage>
</organism>
<dbReference type="RefSeq" id="WP_131895773.1">
    <property type="nucleotide sequence ID" value="NZ_SMKU01000109.1"/>
</dbReference>
<name>A0A4R5BFR2_9ACTN</name>
<proteinExistence type="predicted"/>
<dbReference type="OrthoDB" id="5464833at2"/>
<comment type="caution">
    <text evidence="1">The sequence shown here is derived from an EMBL/GenBank/DDBJ whole genome shotgun (WGS) entry which is preliminary data.</text>
</comment>
<keyword evidence="2" id="KW-1185">Reference proteome</keyword>